<dbReference type="EMBL" id="CP001818">
    <property type="protein sequence ID" value="ACZ18948.1"/>
    <property type="molecule type" value="Genomic_DNA"/>
</dbReference>
<protein>
    <submittedName>
        <fullName evidence="13">Protease Do</fullName>
        <ecNumber evidence="13">3.4.21.108</ecNumber>
    </submittedName>
</protein>
<dbReference type="RefSeq" id="WP_012869463.1">
    <property type="nucleotide sequence ID" value="NC_013522.1"/>
</dbReference>
<evidence type="ECO:0000256" key="10">
    <source>
        <dbReference type="PIRSR" id="PIRSR611782-2"/>
    </source>
</evidence>
<keyword evidence="14" id="KW-1185">Reference proteome</keyword>
<evidence type="ECO:0000259" key="12">
    <source>
        <dbReference type="PROSITE" id="PS50106"/>
    </source>
</evidence>
<feature type="transmembrane region" description="Helical" evidence="11">
    <location>
        <begin position="12"/>
        <end position="36"/>
    </location>
</feature>
<evidence type="ECO:0000256" key="2">
    <source>
        <dbReference type="ARBA" id="ARBA00010541"/>
    </source>
</evidence>
<dbReference type="InterPro" id="IPR041489">
    <property type="entry name" value="PDZ_6"/>
</dbReference>
<comment type="similarity">
    <text evidence="2">Belongs to the peptidase S1C family.</text>
</comment>
<reference evidence="13 14" key="1">
    <citation type="journal article" date="2009" name="Stand. Genomic Sci.">
        <title>Complete genome sequence of Thermanaerovibrio acidaminovorans type strain (Su883).</title>
        <authorList>
            <person name="Chovatia M."/>
            <person name="Sikorski J."/>
            <person name="Schroder M."/>
            <person name="Lapidus A."/>
            <person name="Nolan M."/>
            <person name="Tice H."/>
            <person name="Glavina Del Rio T."/>
            <person name="Copeland A."/>
            <person name="Cheng J.F."/>
            <person name="Lucas S."/>
            <person name="Chen F."/>
            <person name="Bruce D."/>
            <person name="Goodwin L."/>
            <person name="Pitluck S."/>
            <person name="Ivanova N."/>
            <person name="Mavromatis K."/>
            <person name="Ovchinnikova G."/>
            <person name="Pati A."/>
            <person name="Chen A."/>
            <person name="Palaniappan K."/>
            <person name="Land M."/>
            <person name="Hauser L."/>
            <person name="Chang Y.J."/>
            <person name="Jeffries C.D."/>
            <person name="Chain P."/>
            <person name="Saunders E."/>
            <person name="Detter J.C."/>
            <person name="Brettin T."/>
            <person name="Rohde M."/>
            <person name="Goker M."/>
            <person name="Spring S."/>
            <person name="Bristow J."/>
            <person name="Markowitz V."/>
            <person name="Hugenholtz P."/>
            <person name="Kyrpides N.C."/>
            <person name="Klenk H.P."/>
            <person name="Eisen J.A."/>
        </authorList>
    </citation>
    <scope>NUCLEOTIDE SEQUENCE [LARGE SCALE GENOMIC DNA]</scope>
    <source>
        <strain evidence="14">ATCC 49978 / DSM 6589 / Su883</strain>
    </source>
</reference>
<evidence type="ECO:0000256" key="11">
    <source>
        <dbReference type="SAM" id="Phobius"/>
    </source>
</evidence>
<dbReference type="PANTHER" id="PTHR22939:SF129">
    <property type="entry name" value="SERINE PROTEASE HTRA2, MITOCHONDRIAL"/>
    <property type="match status" value="1"/>
</dbReference>
<dbReference type="KEGG" id="tai:Taci_0715"/>
<keyword evidence="5" id="KW-0677">Repeat</keyword>
<keyword evidence="11" id="KW-0812">Transmembrane</keyword>
<dbReference type="EnsemblBacteria" id="ACZ18948">
    <property type="protein sequence ID" value="ACZ18948"/>
    <property type="gene ID" value="Taci_0715"/>
</dbReference>
<dbReference type="Pfam" id="PF17820">
    <property type="entry name" value="PDZ_6"/>
    <property type="match status" value="1"/>
</dbReference>
<dbReference type="PRINTS" id="PR00834">
    <property type="entry name" value="PROTEASES2C"/>
</dbReference>
<evidence type="ECO:0000313" key="13">
    <source>
        <dbReference type="EMBL" id="ACZ18948.1"/>
    </source>
</evidence>
<name>D1B9J5_THEAS</name>
<feature type="binding site" evidence="10">
    <location>
        <position position="171"/>
    </location>
    <ligand>
        <name>substrate</name>
    </ligand>
</feature>
<dbReference type="FunFam" id="2.40.10.10:FF:000001">
    <property type="entry name" value="Periplasmic serine protease DegS"/>
    <property type="match status" value="1"/>
</dbReference>
<feature type="binding site" evidence="10">
    <location>
        <begin position="244"/>
        <end position="246"/>
    </location>
    <ligand>
        <name>substrate</name>
    </ligand>
</feature>
<dbReference type="GO" id="GO:0006508">
    <property type="term" value="P:proteolysis"/>
    <property type="evidence" value="ECO:0007669"/>
    <property type="project" value="UniProtKB-KW"/>
</dbReference>
<dbReference type="HOGENOM" id="CLU_020120_1_0_0"/>
<dbReference type="STRING" id="525903.Taci_0715"/>
<dbReference type="InterPro" id="IPR001940">
    <property type="entry name" value="Peptidase_S1C"/>
</dbReference>
<dbReference type="InterPro" id="IPR011782">
    <property type="entry name" value="Pept_S1C_Do"/>
</dbReference>
<dbReference type="InterPro" id="IPR036034">
    <property type="entry name" value="PDZ_sf"/>
</dbReference>
<keyword evidence="11" id="KW-0472">Membrane</keyword>
<evidence type="ECO:0000256" key="1">
    <source>
        <dbReference type="ARBA" id="ARBA00004418"/>
    </source>
</evidence>
<dbReference type="SUPFAM" id="SSF50494">
    <property type="entry name" value="Trypsin-like serine proteases"/>
    <property type="match status" value="1"/>
</dbReference>
<evidence type="ECO:0000256" key="5">
    <source>
        <dbReference type="ARBA" id="ARBA00022737"/>
    </source>
</evidence>
<dbReference type="Proteomes" id="UP000002030">
    <property type="component" value="Chromosome"/>
</dbReference>
<dbReference type="NCBIfam" id="TIGR02037">
    <property type="entry name" value="degP_htrA_DO"/>
    <property type="match status" value="1"/>
</dbReference>
<organism evidence="13 14">
    <name type="scientific">Thermanaerovibrio acidaminovorans (strain ATCC 49978 / DSM 6589 / Su883)</name>
    <name type="common">Selenomonas acidaminovorans</name>
    <dbReference type="NCBI Taxonomy" id="525903"/>
    <lineage>
        <taxon>Bacteria</taxon>
        <taxon>Thermotogati</taxon>
        <taxon>Synergistota</taxon>
        <taxon>Synergistia</taxon>
        <taxon>Synergistales</taxon>
        <taxon>Synergistaceae</taxon>
        <taxon>Thermanaerovibrio</taxon>
    </lineage>
</organism>
<dbReference type="GO" id="GO:0042597">
    <property type="term" value="C:periplasmic space"/>
    <property type="evidence" value="ECO:0007669"/>
    <property type="project" value="UniProtKB-SubCell"/>
</dbReference>
<dbReference type="EC" id="3.4.21.108" evidence="13"/>
<feature type="domain" description="PDZ" evidence="12">
    <location>
        <begin position="287"/>
        <end position="353"/>
    </location>
</feature>
<dbReference type="Pfam" id="PF13365">
    <property type="entry name" value="Trypsin_2"/>
    <property type="match status" value="1"/>
</dbReference>
<evidence type="ECO:0000256" key="6">
    <source>
        <dbReference type="ARBA" id="ARBA00022764"/>
    </source>
</evidence>
<keyword evidence="11" id="KW-1133">Transmembrane helix</keyword>
<dbReference type="Gene3D" id="2.30.42.10">
    <property type="match status" value="2"/>
</dbReference>
<evidence type="ECO:0000256" key="4">
    <source>
        <dbReference type="ARBA" id="ARBA00022729"/>
    </source>
</evidence>
<dbReference type="GO" id="GO:0004252">
    <property type="term" value="F:serine-type endopeptidase activity"/>
    <property type="evidence" value="ECO:0007669"/>
    <property type="project" value="InterPro"/>
</dbReference>
<dbReference type="OrthoDB" id="9758917at2"/>
<dbReference type="PROSITE" id="PS50106">
    <property type="entry name" value="PDZ"/>
    <property type="match status" value="2"/>
</dbReference>
<keyword evidence="8" id="KW-0720">Serine protease</keyword>
<comment type="subcellular location">
    <subcellularLocation>
        <location evidence="1">Periplasm</location>
    </subcellularLocation>
</comment>
<dbReference type="Gene3D" id="2.40.10.120">
    <property type="match status" value="1"/>
</dbReference>
<dbReference type="SUPFAM" id="SSF50156">
    <property type="entry name" value="PDZ domain-like"/>
    <property type="match status" value="2"/>
</dbReference>
<proteinExistence type="inferred from homology"/>
<evidence type="ECO:0000256" key="3">
    <source>
        <dbReference type="ARBA" id="ARBA00022670"/>
    </source>
</evidence>
<evidence type="ECO:0000313" key="14">
    <source>
        <dbReference type="Proteomes" id="UP000002030"/>
    </source>
</evidence>
<dbReference type="Pfam" id="PF13180">
    <property type="entry name" value="PDZ_2"/>
    <property type="match status" value="1"/>
</dbReference>
<dbReference type="AlphaFoldDB" id="D1B9J5"/>
<evidence type="ECO:0000256" key="8">
    <source>
        <dbReference type="ARBA" id="ARBA00022825"/>
    </source>
</evidence>
<keyword evidence="7 13" id="KW-0378">Hydrolase</keyword>
<dbReference type="SMART" id="SM00228">
    <property type="entry name" value="PDZ"/>
    <property type="match status" value="2"/>
</dbReference>
<keyword evidence="6" id="KW-0574">Periplasm</keyword>
<sequence length="500" mass="53488">MRFLDSISKKGAYRLVALLTGLAMLTLGGMGGGYLYSRLNDESKPPVGVSVASADAPSGDVYTGNPIVPLVKKASPSVVNIDTERMVRQSFSPFPDELMNDPFFNQFFGEHFRQFTRVVPMRGKGSGFLVSTDGYILTNNHVVEGADKITVTMLDGRQLQAKLIGRDPTFDLAVIKVEGKNLSALKMGDSDKAEVGEWVVAIGNPLGLEHSVTVGVISAKNRTIQAENVNFQGFIQTDAAINPGNSGGPLINLKGEVIGINTAIVPYAQGIGFAVPINMAKQVLDDLIRHGEVKRGWLGVFAQPNNPAFAKAYGVPTSEGAIVASVRDGSPAQAAGLQRGDVIVSVGGKKISDDRSLTFVVRSFTAGTKVKVEFYRRNRKMETEVVLGDTSLARAANPRPSVPAAGLRSIKVLGAKVEPLSDQLRSQIRAPKDLDGVVVSSVDRGSVAQSMGLRRFDVIMEFNGRKVTRLEDLAAVARGKLSTVAVFVWREGNTVYLSAG</sequence>
<accession>D1B9J5</accession>
<keyword evidence="4" id="KW-0732">Signal</keyword>
<feature type="binding site" evidence="10">
    <location>
        <position position="84"/>
    </location>
    <ligand>
        <name>substrate</name>
    </ligand>
</feature>
<dbReference type="InterPro" id="IPR009003">
    <property type="entry name" value="Peptidase_S1_PA"/>
</dbReference>
<gene>
    <name evidence="13" type="ordered locus">Taci_0715</name>
</gene>
<evidence type="ECO:0000256" key="9">
    <source>
        <dbReference type="PIRSR" id="PIRSR611782-1"/>
    </source>
</evidence>
<feature type="binding site" evidence="10">
    <location>
        <position position="141"/>
    </location>
    <ligand>
        <name>substrate</name>
    </ligand>
</feature>
<dbReference type="InterPro" id="IPR001478">
    <property type="entry name" value="PDZ"/>
</dbReference>
<dbReference type="PANTHER" id="PTHR22939">
    <property type="entry name" value="SERINE PROTEASE FAMILY S1C HTRA-RELATED"/>
    <property type="match status" value="1"/>
</dbReference>
<dbReference type="eggNOG" id="COG0265">
    <property type="taxonomic scope" value="Bacteria"/>
</dbReference>
<feature type="active site" description="Charge relay system" evidence="9">
    <location>
        <position position="141"/>
    </location>
</feature>
<feature type="active site" description="Charge relay system" evidence="9">
    <location>
        <position position="246"/>
    </location>
</feature>
<dbReference type="PATRIC" id="fig|525903.6.peg.716"/>
<feature type="active site" description="Charge relay system" evidence="9">
    <location>
        <position position="171"/>
    </location>
</feature>
<keyword evidence="3 13" id="KW-0645">Protease</keyword>
<feature type="domain" description="PDZ" evidence="12">
    <location>
        <begin position="389"/>
        <end position="492"/>
    </location>
</feature>
<evidence type="ECO:0000256" key="7">
    <source>
        <dbReference type="ARBA" id="ARBA00022801"/>
    </source>
</evidence>